<dbReference type="PANTHER" id="PTHR13383">
    <property type="entry name" value="RIBONUCLEASE H2 SUBUNIT B"/>
    <property type="match status" value="1"/>
</dbReference>
<reference evidence="2 3" key="1">
    <citation type="journal article" date="2020" name="Mol. Biol. Evol.">
        <title>Distinct Expression and Methylation Patterns for Genes with Different Fates following a Single Whole-Genome Duplication in Flowering Plants.</title>
        <authorList>
            <person name="Shi T."/>
            <person name="Rahmani R.S."/>
            <person name="Gugger P.F."/>
            <person name="Wang M."/>
            <person name="Li H."/>
            <person name="Zhang Y."/>
            <person name="Li Z."/>
            <person name="Wang Q."/>
            <person name="Van de Peer Y."/>
            <person name="Marchal K."/>
            <person name="Chen J."/>
        </authorList>
    </citation>
    <scope>NUCLEOTIDE SEQUENCE [LARGE SCALE GENOMIC DNA]</scope>
    <source>
        <tissue evidence="2">Leaf</tissue>
    </source>
</reference>
<evidence type="ECO:0000259" key="1">
    <source>
        <dbReference type="Pfam" id="PF17745"/>
    </source>
</evidence>
<dbReference type="Gene3D" id="2.20.25.530">
    <property type="match status" value="1"/>
</dbReference>
<dbReference type="PANTHER" id="PTHR13383:SF11">
    <property type="entry name" value="RIBONUCLEASE H2 SUBUNIT B"/>
    <property type="match status" value="1"/>
</dbReference>
<protein>
    <recommendedName>
        <fullName evidence="1">Rnh202 triple barrel domain-containing protein</fullName>
    </recommendedName>
</protein>
<organism evidence="2 3">
    <name type="scientific">Nelumbo nucifera</name>
    <name type="common">Sacred lotus</name>
    <dbReference type="NCBI Taxonomy" id="4432"/>
    <lineage>
        <taxon>Eukaryota</taxon>
        <taxon>Viridiplantae</taxon>
        <taxon>Streptophyta</taxon>
        <taxon>Embryophyta</taxon>
        <taxon>Tracheophyta</taxon>
        <taxon>Spermatophyta</taxon>
        <taxon>Magnoliopsida</taxon>
        <taxon>Proteales</taxon>
        <taxon>Nelumbonaceae</taxon>
        <taxon>Nelumbo</taxon>
    </lineage>
</organism>
<comment type="caution">
    <text evidence="2">The sequence shown here is derived from an EMBL/GenBank/DDBJ whole genome shotgun (WGS) entry which is preliminary data.</text>
</comment>
<evidence type="ECO:0000313" key="2">
    <source>
        <dbReference type="EMBL" id="DAD44024.1"/>
    </source>
</evidence>
<gene>
    <name evidence="2" type="ORF">HUJ06_002254</name>
</gene>
<dbReference type="AlphaFoldDB" id="A0A822ZCT0"/>
<accession>A0A822ZCT0</accession>
<dbReference type="InterPro" id="IPR040456">
    <property type="entry name" value="RNase_H2_suB"/>
</dbReference>
<keyword evidence="3" id="KW-1185">Reference proteome</keyword>
<dbReference type="Proteomes" id="UP000607653">
    <property type="component" value="Unassembled WGS sequence"/>
</dbReference>
<dbReference type="FunFam" id="2.20.25.530:FF:000002">
    <property type="entry name" value="Ribonuclease H2 subunit B"/>
    <property type="match status" value="1"/>
</dbReference>
<dbReference type="EMBL" id="DUZY01000006">
    <property type="protein sequence ID" value="DAD44024.1"/>
    <property type="molecule type" value="Genomic_DNA"/>
</dbReference>
<dbReference type="InterPro" id="IPR041195">
    <property type="entry name" value="Rnh202_N"/>
</dbReference>
<proteinExistence type="predicted"/>
<name>A0A822ZCT0_NELNU</name>
<dbReference type="GO" id="GO:0032299">
    <property type="term" value="C:ribonuclease H2 complex"/>
    <property type="evidence" value="ECO:0007669"/>
    <property type="project" value="InterPro"/>
</dbReference>
<dbReference type="Pfam" id="PF17745">
    <property type="entry name" value="Ydr279_N"/>
    <property type="match status" value="1"/>
</dbReference>
<sequence>MLSLSYMPSHVHVSLDYEVGPNSPSSETISSVQVADPICWPNSPWKLLQWFYTSTGSVSRKDMAWWDNVAETRIVIAPEPGSTISARNGEGCFLFLRHPKSGDTTSYFFINGSIQEFHWFKQSYGSWFIGDYVCEDGCLYTATPIDPIFILLPIFEEARMKKLDPQNSIGWMIPKF</sequence>
<feature type="domain" description="Rnh202 triple barrel" evidence="1">
    <location>
        <begin position="93"/>
        <end position="146"/>
    </location>
</feature>
<evidence type="ECO:0000313" key="3">
    <source>
        <dbReference type="Proteomes" id="UP000607653"/>
    </source>
</evidence>